<feature type="compositionally biased region" description="Basic residues" evidence="1">
    <location>
        <begin position="236"/>
        <end position="246"/>
    </location>
</feature>
<dbReference type="OrthoDB" id="887393at2"/>
<dbReference type="Proteomes" id="UP000183947">
    <property type="component" value="Unassembled WGS sequence"/>
</dbReference>
<feature type="compositionally biased region" description="Basic and acidic residues" evidence="1">
    <location>
        <begin position="224"/>
        <end position="235"/>
    </location>
</feature>
<gene>
    <name evidence="2" type="ORF">SAMN02746009_02475</name>
</gene>
<feature type="region of interest" description="Disordered" evidence="1">
    <location>
        <begin position="106"/>
        <end position="150"/>
    </location>
</feature>
<evidence type="ECO:0000313" key="3">
    <source>
        <dbReference type="Proteomes" id="UP000183947"/>
    </source>
</evidence>
<name>A0A1M6ZAN3_9BACT</name>
<dbReference type="RefSeq" id="WP_139252262.1">
    <property type="nucleotide sequence ID" value="NZ_FRAS01000012.1"/>
</dbReference>
<evidence type="ECO:0000256" key="1">
    <source>
        <dbReference type="SAM" id="MobiDB-lite"/>
    </source>
</evidence>
<accession>A0A1M6ZAN3</accession>
<keyword evidence="3" id="KW-1185">Reference proteome</keyword>
<dbReference type="AlphaFoldDB" id="A0A1M6ZAN3"/>
<proteinExistence type="predicted"/>
<reference evidence="3" key="1">
    <citation type="submission" date="2016-11" db="EMBL/GenBank/DDBJ databases">
        <authorList>
            <person name="Varghese N."/>
            <person name="Submissions S."/>
        </authorList>
    </citation>
    <scope>NUCLEOTIDE SEQUENCE [LARGE SCALE GENOMIC DNA]</scope>
    <source>
        <strain evidence="3">DSM 18569</strain>
    </source>
</reference>
<evidence type="ECO:0000313" key="2">
    <source>
        <dbReference type="EMBL" id="SHL27508.1"/>
    </source>
</evidence>
<feature type="region of interest" description="Disordered" evidence="1">
    <location>
        <begin position="224"/>
        <end position="246"/>
    </location>
</feature>
<dbReference type="EMBL" id="FRAS01000012">
    <property type="protein sequence ID" value="SHL27508.1"/>
    <property type="molecule type" value="Genomic_DNA"/>
</dbReference>
<organism evidence="2 3">
    <name type="scientific">Hymenobacter psychrotolerans DSM 18569</name>
    <dbReference type="NCBI Taxonomy" id="1121959"/>
    <lineage>
        <taxon>Bacteria</taxon>
        <taxon>Pseudomonadati</taxon>
        <taxon>Bacteroidota</taxon>
        <taxon>Cytophagia</taxon>
        <taxon>Cytophagales</taxon>
        <taxon>Hymenobacteraceae</taxon>
        <taxon>Hymenobacter</taxon>
    </lineage>
</organism>
<protein>
    <submittedName>
        <fullName evidence="2">Uncharacterized protein</fullName>
    </submittedName>
</protein>
<sequence>MIQDPEDELLDQSLRETFSDFDLTPASHIWAGVEGQLAAMPKVPRAVPYKLLLPLAGLVGVGVGWLLPREDVAPSAHKTEQSVVSAKAPRAATLQRAPALALAPDAPDVALRRQQPTRSLVSAGKGPVVASRPAVPPQSTAPAPSAEVSTAIAQQTPAPDLTPVAAPEVVAPDTMSADVAQEAVAADSQRTLVVGAAPQIVSDPAASNMVAGKAATAGTFRPDGAARERRTEYRTATHRRAEKGRSFRKRLVHLTQQVRHLFSPRRSKAAAQPDF</sequence>
<dbReference type="STRING" id="1121959.SAMN02746009_02475"/>
<feature type="compositionally biased region" description="Polar residues" evidence="1">
    <location>
        <begin position="137"/>
        <end position="150"/>
    </location>
</feature>